<keyword evidence="2" id="KW-1185">Reference proteome</keyword>
<dbReference type="InterPro" id="IPR003719">
    <property type="entry name" value="Phenazine_PhzF-like"/>
</dbReference>
<dbReference type="EMBL" id="WWBZ02000016">
    <property type="protein sequence ID" value="KAF4308999.1"/>
    <property type="molecule type" value="Genomic_DNA"/>
</dbReference>
<dbReference type="GO" id="GO:0016853">
    <property type="term" value="F:isomerase activity"/>
    <property type="evidence" value="ECO:0007669"/>
    <property type="project" value="TreeGrafter"/>
</dbReference>
<organism evidence="1 2">
    <name type="scientific">Botryosphaeria dothidea</name>
    <dbReference type="NCBI Taxonomy" id="55169"/>
    <lineage>
        <taxon>Eukaryota</taxon>
        <taxon>Fungi</taxon>
        <taxon>Dikarya</taxon>
        <taxon>Ascomycota</taxon>
        <taxon>Pezizomycotina</taxon>
        <taxon>Dothideomycetes</taxon>
        <taxon>Dothideomycetes incertae sedis</taxon>
        <taxon>Botryosphaeriales</taxon>
        <taxon>Botryosphaeriaceae</taxon>
        <taxon>Botryosphaeria</taxon>
    </lineage>
</organism>
<dbReference type="PANTHER" id="PTHR13774:SF32">
    <property type="entry name" value="ANTISENSE-ENHANCING SEQUENCE 1"/>
    <property type="match status" value="1"/>
</dbReference>
<dbReference type="GO" id="GO:0005737">
    <property type="term" value="C:cytoplasm"/>
    <property type="evidence" value="ECO:0007669"/>
    <property type="project" value="TreeGrafter"/>
</dbReference>
<dbReference type="Proteomes" id="UP000572817">
    <property type="component" value="Unassembled WGS sequence"/>
</dbReference>
<protein>
    <submittedName>
        <fullName evidence="1">Phenazine biosynthesis protein</fullName>
    </submittedName>
</protein>
<comment type="caution">
    <text evidence="1">The sequence shown here is derived from an EMBL/GenBank/DDBJ whole genome shotgun (WGS) entry which is preliminary data.</text>
</comment>
<name>A0A8H4IXI4_9PEZI</name>
<accession>A0A8H4IXI4</accession>
<evidence type="ECO:0000313" key="1">
    <source>
        <dbReference type="EMBL" id="KAF4308999.1"/>
    </source>
</evidence>
<reference evidence="1" key="1">
    <citation type="submission" date="2020-04" db="EMBL/GenBank/DDBJ databases">
        <title>Genome Assembly and Annotation of Botryosphaeria dothidea sdau 11-99, a Latent Pathogen of Apple Fruit Ring Rot in China.</title>
        <authorList>
            <person name="Yu C."/>
            <person name="Diao Y."/>
            <person name="Lu Q."/>
            <person name="Zhao J."/>
            <person name="Cui S."/>
            <person name="Peng C."/>
            <person name="He B."/>
            <person name="Liu H."/>
        </authorList>
    </citation>
    <scope>NUCLEOTIDE SEQUENCE [LARGE SCALE GENOMIC DNA]</scope>
    <source>
        <strain evidence="1">Sdau11-99</strain>
    </source>
</reference>
<dbReference type="AlphaFoldDB" id="A0A8H4IXI4"/>
<dbReference type="PANTHER" id="PTHR13774">
    <property type="entry name" value="PHENAZINE BIOSYNTHESIS PROTEIN"/>
    <property type="match status" value="1"/>
</dbReference>
<dbReference type="SUPFAM" id="SSF54506">
    <property type="entry name" value="Diaminopimelate epimerase-like"/>
    <property type="match status" value="1"/>
</dbReference>
<dbReference type="Pfam" id="PF02567">
    <property type="entry name" value="PhzC-PhzF"/>
    <property type="match status" value="1"/>
</dbReference>
<dbReference type="Gene3D" id="3.10.310.10">
    <property type="entry name" value="Diaminopimelate Epimerase, Chain A, domain 1"/>
    <property type="match status" value="2"/>
</dbReference>
<dbReference type="PIRSF" id="PIRSF016184">
    <property type="entry name" value="PhzC_PhzF"/>
    <property type="match status" value="1"/>
</dbReference>
<gene>
    <name evidence="1" type="ORF">GTA08_BOTSDO03276</name>
</gene>
<evidence type="ECO:0000313" key="2">
    <source>
        <dbReference type="Proteomes" id="UP000572817"/>
    </source>
</evidence>
<sequence length="246" mass="26650">MAREFDFSKTVFLDRRDTSRPPRAHIFTPVNEMDFAGHPVIGTGHVLFRQLLPGSSGLETAIASIETKAGTVGINYDRESGTVAAEVPHNVHIHSNETTRQNVLDTQPGLTASTAVASMKDTYPTVSVVRGVTYVLVDFTDLPDLFANTHIEQGTKVQSLRVRMIAIGLEDPACGSSCCTLSAYLALRDGQKNGKYKFHYDQGSEIGRDSKLTVEIALDEQGTKVSSMRLSGQAAPVTEGTILLPQ</sequence>
<dbReference type="OrthoDB" id="412383at2759"/>
<proteinExistence type="predicted"/>